<evidence type="ECO:0000313" key="1">
    <source>
        <dbReference type="EMBL" id="MBB4699396.1"/>
    </source>
</evidence>
<dbReference type="EMBL" id="JACHND010000001">
    <property type="protein sequence ID" value="MBB4699396.1"/>
    <property type="molecule type" value="Genomic_DNA"/>
</dbReference>
<dbReference type="AlphaFoldDB" id="A0A7W7D5Q7"/>
<organism evidence="1 2">
    <name type="scientific">Sphaerisporangium siamense</name>
    <dbReference type="NCBI Taxonomy" id="795645"/>
    <lineage>
        <taxon>Bacteria</taxon>
        <taxon>Bacillati</taxon>
        <taxon>Actinomycetota</taxon>
        <taxon>Actinomycetes</taxon>
        <taxon>Streptosporangiales</taxon>
        <taxon>Streptosporangiaceae</taxon>
        <taxon>Sphaerisporangium</taxon>
    </lineage>
</organism>
<proteinExistence type="predicted"/>
<sequence>MPIRSPGHLRLDAIGVERWQTFAGTIADPAEGALRSRGNGAHDVGGKDVGYETTENALALDHTRAGLAVRGER</sequence>
<comment type="caution">
    <text evidence="1">The sequence shown here is derived from an EMBL/GenBank/DDBJ whole genome shotgun (WGS) entry which is preliminary data.</text>
</comment>
<protein>
    <submittedName>
        <fullName evidence="1">Uncharacterized protein</fullName>
    </submittedName>
</protein>
<dbReference type="Proteomes" id="UP000542210">
    <property type="component" value="Unassembled WGS sequence"/>
</dbReference>
<keyword evidence="2" id="KW-1185">Reference proteome</keyword>
<accession>A0A7W7D5Q7</accession>
<dbReference type="RefSeq" id="WP_184876888.1">
    <property type="nucleotide sequence ID" value="NZ_BOOV01000051.1"/>
</dbReference>
<gene>
    <name evidence="1" type="ORF">BJ982_000940</name>
</gene>
<evidence type="ECO:0000313" key="2">
    <source>
        <dbReference type="Proteomes" id="UP000542210"/>
    </source>
</evidence>
<reference evidence="1 2" key="1">
    <citation type="submission" date="2020-08" db="EMBL/GenBank/DDBJ databases">
        <title>Sequencing the genomes of 1000 actinobacteria strains.</title>
        <authorList>
            <person name="Klenk H.-P."/>
        </authorList>
    </citation>
    <scope>NUCLEOTIDE SEQUENCE [LARGE SCALE GENOMIC DNA]</scope>
    <source>
        <strain evidence="1 2">DSM 45784</strain>
    </source>
</reference>
<name>A0A7W7D5Q7_9ACTN</name>